<gene>
    <name evidence="4" type="ORF">GGX14DRAFT_405569</name>
</gene>
<dbReference type="AlphaFoldDB" id="A0AAD6UTI3"/>
<dbReference type="Proteomes" id="UP001219525">
    <property type="component" value="Unassembled WGS sequence"/>
</dbReference>
<dbReference type="SMART" id="SM00463">
    <property type="entry name" value="SMR"/>
    <property type="match status" value="1"/>
</dbReference>
<evidence type="ECO:0000313" key="5">
    <source>
        <dbReference type="Proteomes" id="UP001219525"/>
    </source>
</evidence>
<dbReference type="InterPro" id="IPR036063">
    <property type="entry name" value="Smr_dom_sf"/>
</dbReference>
<organism evidence="4 5">
    <name type="scientific">Mycena pura</name>
    <dbReference type="NCBI Taxonomy" id="153505"/>
    <lineage>
        <taxon>Eukaryota</taxon>
        <taxon>Fungi</taxon>
        <taxon>Dikarya</taxon>
        <taxon>Basidiomycota</taxon>
        <taxon>Agaricomycotina</taxon>
        <taxon>Agaricomycetes</taxon>
        <taxon>Agaricomycetidae</taxon>
        <taxon>Agaricales</taxon>
        <taxon>Marasmiineae</taxon>
        <taxon>Mycenaceae</taxon>
        <taxon>Mycena</taxon>
    </lineage>
</organism>
<dbReference type="InterPro" id="IPR002625">
    <property type="entry name" value="Smr_dom"/>
</dbReference>
<protein>
    <recommendedName>
        <fullName evidence="3">Smr domain-containing protein</fullName>
    </recommendedName>
</protein>
<feature type="compositionally biased region" description="Polar residues" evidence="1">
    <location>
        <begin position="27"/>
        <end position="38"/>
    </location>
</feature>
<comment type="caution">
    <text evidence="4">The sequence shown here is derived from an EMBL/GenBank/DDBJ whole genome shotgun (WGS) entry which is preliminary data.</text>
</comment>
<dbReference type="EMBL" id="JARJCW010000109">
    <property type="protein sequence ID" value="KAJ7193306.1"/>
    <property type="molecule type" value="Genomic_DNA"/>
</dbReference>
<dbReference type="Pfam" id="PF01713">
    <property type="entry name" value="Smr"/>
    <property type="match status" value="1"/>
</dbReference>
<proteinExistence type="predicted"/>
<feature type="region of interest" description="Disordered" evidence="1">
    <location>
        <begin position="27"/>
        <end position="164"/>
    </location>
</feature>
<reference evidence="4" key="1">
    <citation type="submission" date="2023-03" db="EMBL/GenBank/DDBJ databases">
        <title>Massive genome expansion in bonnet fungi (Mycena s.s.) driven by repeated elements and novel gene families across ecological guilds.</title>
        <authorList>
            <consortium name="Lawrence Berkeley National Laboratory"/>
            <person name="Harder C.B."/>
            <person name="Miyauchi S."/>
            <person name="Viragh M."/>
            <person name="Kuo A."/>
            <person name="Thoen E."/>
            <person name="Andreopoulos B."/>
            <person name="Lu D."/>
            <person name="Skrede I."/>
            <person name="Drula E."/>
            <person name="Henrissat B."/>
            <person name="Morin E."/>
            <person name="Kohler A."/>
            <person name="Barry K."/>
            <person name="LaButti K."/>
            <person name="Morin E."/>
            <person name="Salamov A."/>
            <person name="Lipzen A."/>
            <person name="Mereny Z."/>
            <person name="Hegedus B."/>
            <person name="Baldrian P."/>
            <person name="Stursova M."/>
            <person name="Weitz H."/>
            <person name="Taylor A."/>
            <person name="Grigoriev I.V."/>
            <person name="Nagy L.G."/>
            <person name="Martin F."/>
            <person name="Kauserud H."/>
        </authorList>
    </citation>
    <scope>NUCLEOTIDE SEQUENCE</scope>
    <source>
        <strain evidence="4">9144</strain>
    </source>
</reference>
<dbReference type="InterPro" id="IPR053020">
    <property type="entry name" value="Smr_domain_protein"/>
</dbReference>
<dbReference type="PANTHER" id="PTHR47417:SF1">
    <property type="entry name" value="SMR DOMAIN-CONTAINING PROTEIN YPL199C"/>
    <property type="match status" value="1"/>
</dbReference>
<feature type="domain" description="Smr" evidence="3">
    <location>
        <begin position="231"/>
        <end position="308"/>
    </location>
</feature>
<evidence type="ECO:0000259" key="3">
    <source>
        <dbReference type="PROSITE" id="PS50828"/>
    </source>
</evidence>
<feature type="signal peptide" evidence="2">
    <location>
        <begin position="1"/>
        <end position="16"/>
    </location>
</feature>
<keyword evidence="2" id="KW-0732">Signal</keyword>
<feature type="region of interest" description="Disordered" evidence="1">
    <location>
        <begin position="176"/>
        <end position="203"/>
    </location>
</feature>
<evidence type="ECO:0000256" key="1">
    <source>
        <dbReference type="SAM" id="MobiDB-lite"/>
    </source>
</evidence>
<dbReference type="PROSITE" id="PS50828">
    <property type="entry name" value="SMR"/>
    <property type="match status" value="1"/>
</dbReference>
<feature type="compositionally biased region" description="Basic and acidic residues" evidence="1">
    <location>
        <begin position="107"/>
        <end position="129"/>
    </location>
</feature>
<dbReference type="PANTHER" id="PTHR47417">
    <property type="entry name" value="SMR DOMAIN-CONTAINING PROTEIN YPL199C"/>
    <property type="match status" value="1"/>
</dbReference>
<feature type="chain" id="PRO_5042045862" description="Smr domain-containing protein" evidence="2">
    <location>
        <begin position="17"/>
        <end position="521"/>
    </location>
</feature>
<feature type="compositionally biased region" description="Polar residues" evidence="1">
    <location>
        <begin position="81"/>
        <end position="104"/>
    </location>
</feature>
<accession>A0AAD6UTI3</accession>
<evidence type="ECO:0000256" key="2">
    <source>
        <dbReference type="SAM" id="SignalP"/>
    </source>
</evidence>
<dbReference type="Gene3D" id="3.30.1370.110">
    <property type="match status" value="1"/>
</dbReference>
<name>A0AAD6UTI3_9AGAR</name>
<feature type="compositionally biased region" description="Pro residues" evidence="1">
    <location>
        <begin position="58"/>
        <end position="67"/>
    </location>
</feature>
<evidence type="ECO:0000313" key="4">
    <source>
        <dbReference type="EMBL" id="KAJ7193306.1"/>
    </source>
</evidence>
<sequence>MWGKVALLALGAVVLWDYFNKDKDEFSSGTGQDDTGSTIRPAAPVPRQRVDATTYPSRPRPPRTPPPHTERINFVRKTWPPRSSNADHQQSPAQRAPRTPSSLISKPELRKQAVEEQWDQRETDWHSREGSSQLEPLRLVPPPHTNVTSGNEALSPRSLPRRQSWTHVPDDAAKLRMQAQEEHEQSREAHSQGRRQERDEHLQRQRVFNKEACDIIFLANNEGKGRAPDEIDLHGLFVQEAKEMVSKAIIKAKKLGFTEVRVIVGKGLHAPAGEPQLGPKLASYIDEELGQSVWKDPQNAGVLVVGHRPRQPHIPQAEKVAADPGAHENIQSLFKDALDSVINEAKERGEQLGWKPSRAARLSWRVAKPPDLAAHPKAATTLYQAEPIARLQTVQVRELAVQGSQHLHAQWTVFNAMQAMNVSVTPEHIIINAFTQIATRYATRVPWSAQEPVLQGRVLTRTYGASTSLSAPSPPTYLNSAPPDMSFPRQPEALSAAPLALLVDVLSGHSELSGTSWFCSI</sequence>
<keyword evidence="5" id="KW-1185">Reference proteome</keyword>
<dbReference type="SUPFAM" id="SSF160443">
    <property type="entry name" value="SMR domain-like"/>
    <property type="match status" value="1"/>
</dbReference>